<feature type="compositionally biased region" description="Basic and acidic residues" evidence="9">
    <location>
        <begin position="2181"/>
        <end position="2191"/>
    </location>
</feature>
<feature type="compositionally biased region" description="Basic and acidic residues" evidence="9">
    <location>
        <begin position="2226"/>
        <end position="2244"/>
    </location>
</feature>
<dbReference type="InterPro" id="IPR056026">
    <property type="entry name" value="DUF7607"/>
</dbReference>
<dbReference type="SMART" id="SM00487">
    <property type="entry name" value="DEXDc"/>
    <property type="match status" value="1"/>
</dbReference>
<feature type="region of interest" description="Disordered" evidence="9">
    <location>
        <begin position="1959"/>
        <end position="1997"/>
    </location>
</feature>
<name>A0AA39R0I1_9LECA</name>
<organism evidence="12 13">
    <name type="scientific">Cladonia borealis</name>
    <dbReference type="NCBI Taxonomy" id="184061"/>
    <lineage>
        <taxon>Eukaryota</taxon>
        <taxon>Fungi</taxon>
        <taxon>Dikarya</taxon>
        <taxon>Ascomycota</taxon>
        <taxon>Pezizomycotina</taxon>
        <taxon>Lecanoromycetes</taxon>
        <taxon>OSLEUM clade</taxon>
        <taxon>Lecanoromycetidae</taxon>
        <taxon>Lecanorales</taxon>
        <taxon>Lecanorineae</taxon>
        <taxon>Cladoniaceae</taxon>
        <taxon>Cladonia</taxon>
    </lineage>
</organism>
<feature type="domain" description="Helicase C-terminal" evidence="11">
    <location>
        <begin position="1629"/>
        <end position="1772"/>
    </location>
</feature>
<feature type="region of interest" description="Disordered" evidence="9">
    <location>
        <begin position="2204"/>
        <end position="2244"/>
    </location>
</feature>
<dbReference type="Pfam" id="PF00271">
    <property type="entry name" value="Helicase_C"/>
    <property type="match status" value="1"/>
</dbReference>
<comment type="caution">
    <text evidence="12">The sequence shown here is derived from an EMBL/GenBank/DDBJ whole genome shotgun (WGS) entry which is preliminary data.</text>
</comment>
<feature type="domain" description="Helicase ATP-binding" evidence="10">
    <location>
        <begin position="1228"/>
        <end position="1438"/>
    </location>
</feature>
<feature type="region of interest" description="Disordered" evidence="9">
    <location>
        <begin position="1118"/>
        <end position="1167"/>
    </location>
</feature>
<keyword evidence="4" id="KW-0378">Hydrolase</keyword>
<dbReference type="Proteomes" id="UP001166286">
    <property type="component" value="Unassembled WGS sequence"/>
</dbReference>
<dbReference type="GO" id="GO:0005524">
    <property type="term" value="F:ATP binding"/>
    <property type="evidence" value="ECO:0007669"/>
    <property type="project" value="UniProtKB-KW"/>
</dbReference>
<dbReference type="Pfam" id="PF00176">
    <property type="entry name" value="SNF2-rel_dom"/>
    <property type="match status" value="1"/>
</dbReference>
<dbReference type="InterPro" id="IPR038718">
    <property type="entry name" value="SNF2-like_sf"/>
</dbReference>
<evidence type="ECO:0000256" key="7">
    <source>
        <dbReference type="ARBA" id="ARBA00023125"/>
    </source>
</evidence>
<feature type="region of interest" description="Disordered" evidence="9">
    <location>
        <begin position="1874"/>
        <end position="1946"/>
    </location>
</feature>
<feature type="compositionally biased region" description="Basic and acidic residues" evidence="9">
    <location>
        <begin position="804"/>
        <end position="817"/>
    </location>
</feature>
<keyword evidence="13" id="KW-1185">Reference proteome</keyword>
<dbReference type="InterPro" id="IPR049730">
    <property type="entry name" value="SNF2/RAD54-like_C"/>
</dbReference>
<dbReference type="InterPro" id="IPR001650">
    <property type="entry name" value="Helicase_C-like"/>
</dbReference>
<comment type="subcellular location">
    <subcellularLocation>
        <location evidence="1">Nucleus</location>
    </subcellularLocation>
</comment>
<feature type="compositionally biased region" description="Polar residues" evidence="9">
    <location>
        <begin position="2166"/>
        <end position="2175"/>
    </location>
</feature>
<dbReference type="InterPro" id="IPR044574">
    <property type="entry name" value="ARIP4-like"/>
</dbReference>
<feature type="compositionally biased region" description="Polar residues" evidence="9">
    <location>
        <begin position="1903"/>
        <end position="1925"/>
    </location>
</feature>
<accession>A0AA39R0I1</accession>
<evidence type="ECO:0000256" key="5">
    <source>
        <dbReference type="ARBA" id="ARBA00022806"/>
    </source>
</evidence>
<dbReference type="PANTHER" id="PTHR45797">
    <property type="entry name" value="RAD54-LIKE"/>
    <property type="match status" value="1"/>
</dbReference>
<dbReference type="SUPFAM" id="SSF52540">
    <property type="entry name" value="P-loop containing nucleoside triphosphate hydrolases"/>
    <property type="match status" value="2"/>
</dbReference>
<sequence>MPFLQSSIEGAPPRDDPWDWSVDQVVYAFTDADSPLMDSNRTLSLPDASILATILREQDVNGLALLTLVKDKILREEWGIKSMSQRASILHLARVLQDQSQKYENHIVASGRVSSLGGTSRFSTPYAVSPQQYIPGAATRGLLKAPLEFGGVLQTTARIDDVVSTPNIAQVDAATVLAKAPASPSVPLPDMQLSISPQFEQDSHIPMGDSVVGVRSDDRVSGTPIKLHYTVCKALDGSPLEESDRTLHEPSKRQGETIVVDETGRKRRKLVLVQQESLGPANLQRAADTLPWGNPNMPNTPTGTYDSVEFSEDNSLTMLKPPLSGDPKFVVDNHESPSTLQEQVIQSPVQVSVPDAGTVLIDEQGRKRLRPILISQPNLSTEEPTFLVPAPGEDTKQRPYGRKMKRTPDQLYLGVDSLGVDRIFYGAVGLEKEIEHNWENHNTIQQDPEDAFENFKILSQGTCSNGQRLYVSYRMRHFLLSPRLLLESDGMEHVGIIPYPERLGKKHYPLSITIFSKSRDGITASRSNRSKWIHAGPSPTDPNIESFNVADPVLAQDENKDSEWAALEKWKYLDGQDEVLPLYGDSGSEGEYELDTWREIEHERGTITRPLRQSKHQKLTNDEVNEAMDDAMKQLIRDWSLKRLPKLQEKAWRIWVKSRRDGDASLQIRLLDFETVKLNDRIHNLRKEIAGEIWSKTSQVAKQCKIIQPSLFDREDNKWRIALLKSTRVPAKPLPMPRKSKVARLPSSPKELKEDEEDLETDGETSESPDDDSLNDFVVEDEIELDHNEAVLGDDDLSMPDPDDSAKFDDPPSHAEETSVYAIQRAKDDRLGLLTEENIPEPNNLLGRLEDESIYFEHKTPLSLNHRDNESSQKRHNVTNVIDLTQQSDTIELSDTSVKPEIDYSIRTPPLFDSENDSDVFRRSRGKKAPVFRKPISVLESSKVIDLDTDSTEAETELAPRALPAYTDFDAIKAMDPLELVRQKDRKRLIIWMIAHTPTLCREDIFDYLRYSSFHQSRKDVALALKFIHGHKKHNIRGMDPPLSESIIRIAVWQVCWTVPIKADRLGLKLSHVVATLEDKDGYGPFYDFLLECMDYYPKVQDPPDEILSTKKREKIVQEDSEDAHFSPMRKRKYRVQESQATLDKRRAAQDRLQADGERRRREERRREELKDRFVGVQKEEIDTLGVVVNPGKMEHQDFVYLNPRFGNGVRLRPHQKEGLQFLWREITADHDDLQGCLLAQTMGLGKTMQVIALMVALSEAAHSPNRNICQQVPPTLRKSRTLVLCPPALVENWWDEFILWVPQPRSENIGEVRKVSSTLVMTERLDQIYTWSKEGGVLLIGYDAFKGLVHNKPRLAAKTLVKKPPLDESEHSRVKEALTGSANLVIADEAHYFKATSTAINLAMNQIRTKSRIALTGSPLNNNLEEYYTLIDWIAPNYLGTRIEFKATYEEPIREGLYRDSTRSQKRTSMKKLKALELEMGPKVHRASVSVLQNDLKGKSEFVVVVALTELQEMAYNIYVRNMRMASRENEPHLATLWTWLGVLQLLCNHPKCYWERLHQPRVNKKKSKSTQFEQGVIASEEDATLFNEATSQVALGQIIEESKSIFDNLTQPLEALCLSNKMRVLMQILDYADAAHDKVLVFSHRIATLDYIVDQLAKVSKTYARIDGTLVTNKRQQISKDFNMGKVNICLISTRAGGTGLNFYGANRVVIMDEYFNPTWEQQAIGRAYRIGQQKPVYVYRLQAAGTFEGVIQNQGLFKEQLATRVVDKKNPTRSATKGTGAYLFPPNPVEQEDLSESLGKDPLVLDRLLSDQINHILSITPSEIFHIEDNENLTAEERVEAEQMQKDEQLRRRDPVKYLAMIEQRKQALIHQVQQATQVPTTPRSQPAGGHDRVADPDSPLQSIAVPSSSRLPTKDTASSSIAPPRGSSAENMPPPTAASDSHVIPALRVERAISTPASTLHMNSTSGAGTSSSDAHTRSNSAGPSSWTTSGPAHASECLDKRLLDRQLLVSGPSPVFRHGDAEILDGLKDEIANLFRHTNASSHESLNERKAISETTQDIAKEDFYTAMSAKGFRNPILALAEATRELYAQELSHIIFEMSSNDAEYHHLVAGVKELLERDEVKPKHLVKVMMERHNPVTGFSAISPHVDVPKRVQMTTANAGKVQANGNSSHKRKANGELEPKEGSEDFVYEWQQGVGYRSKKSKSATNIGPNFKNPSGRTEQHFQDLLQKEADRSSVP</sequence>
<dbReference type="InterPro" id="IPR014001">
    <property type="entry name" value="Helicase_ATP-bd"/>
</dbReference>
<protein>
    <recommendedName>
        <fullName evidence="14">SNF2 family helicase/ATPase</fullName>
    </recommendedName>
</protein>
<feature type="compositionally biased region" description="Low complexity" evidence="9">
    <location>
        <begin position="1875"/>
        <end position="1886"/>
    </location>
</feature>
<dbReference type="Pfam" id="PF24580">
    <property type="entry name" value="DUF7607"/>
    <property type="match status" value="1"/>
</dbReference>
<feature type="compositionally biased region" description="Low complexity" evidence="9">
    <location>
        <begin position="1968"/>
        <end position="1978"/>
    </location>
</feature>
<evidence type="ECO:0000313" key="13">
    <source>
        <dbReference type="Proteomes" id="UP001166286"/>
    </source>
</evidence>
<evidence type="ECO:0000256" key="2">
    <source>
        <dbReference type="ARBA" id="ARBA00007025"/>
    </source>
</evidence>
<dbReference type="GO" id="GO:0016887">
    <property type="term" value="F:ATP hydrolysis activity"/>
    <property type="evidence" value="ECO:0007669"/>
    <property type="project" value="InterPro"/>
</dbReference>
<keyword evidence="3" id="KW-0547">Nucleotide-binding</keyword>
<feature type="compositionally biased region" description="Acidic residues" evidence="9">
    <location>
        <begin position="792"/>
        <end position="803"/>
    </location>
</feature>
<keyword evidence="7" id="KW-0238">DNA-binding</keyword>
<evidence type="ECO:0000256" key="9">
    <source>
        <dbReference type="SAM" id="MobiDB-lite"/>
    </source>
</evidence>
<dbReference type="PANTHER" id="PTHR45797:SF1">
    <property type="entry name" value="HELICASE ARIP4"/>
    <property type="match status" value="1"/>
</dbReference>
<dbReference type="GO" id="GO:0005634">
    <property type="term" value="C:nucleus"/>
    <property type="evidence" value="ECO:0007669"/>
    <property type="project" value="UniProtKB-SubCell"/>
</dbReference>
<dbReference type="GO" id="GO:0004386">
    <property type="term" value="F:helicase activity"/>
    <property type="evidence" value="ECO:0007669"/>
    <property type="project" value="UniProtKB-KW"/>
</dbReference>
<reference evidence="12" key="1">
    <citation type="submission" date="2023-03" db="EMBL/GenBank/DDBJ databases">
        <title>Complete genome of Cladonia borealis.</title>
        <authorList>
            <person name="Park H."/>
        </authorList>
    </citation>
    <scope>NUCLEOTIDE SEQUENCE</scope>
    <source>
        <strain evidence="12">ANT050790</strain>
    </source>
</reference>
<keyword evidence="5" id="KW-0347">Helicase</keyword>
<evidence type="ECO:0000256" key="8">
    <source>
        <dbReference type="ARBA" id="ARBA00023242"/>
    </source>
</evidence>
<feature type="compositionally biased region" description="Basic and acidic residues" evidence="9">
    <location>
        <begin position="1143"/>
        <end position="1167"/>
    </location>
</feature>
<feature type="compositionally biased region" description="Polar residues" evidence="9">
    <location>
        <begin position="2211"/>
        <end position="2225"/>
    </location>
</feature>
<dbReference type="CDD" id="cd18007">
    <property type="entry name" value="DEXHc_ATRX-like"/>
    <property type="match status" value="1"/>
</dbReference>
<dbReference type="SMART" id="SM00490">
    <property type="entry name" value="HELICc"/>
    <property type="match status" value="1"/>
</dbReference>
<proteinExistence type="inferred from homology"/>
<dbReference type="GO" id="GO:0003677">
    <property type="term" value="F:DNA binding"/>
    <property type="evidence" value="ECO:0007669"/>
    <property type="project" value="UniProtKB-KW"/>
</dbReference>
<feature type="region of interest" description="Disordered" evidence="9">
    <location>
        <begin position="732"/>
        <end position="775"/>
    </location>
</feature>
<evidence type="ECO:0000313" key="12">
    <source>
        <dbReference type="EMBL" id="KAK0512590.1"/>
    </source>
</evidence>
<evidence type="ECO:0000259" key="10">
    <source>
        <dbReference type="PROSITE" id="PS51192"/>
    </source>
</evidence>
<comment type="similarity">
    <text evidence="2">Belongs to the SNF2/RAD54 helicase family.</text>
</comment>
<keyword evidence="8" id="KW-0539">Nucleus</keyword>
<dbReference type="Gene3D" id="3.40.50.300">
    <property type="entry name" value="P-loop containing nucleotide triphosphate hydrolases"/>
    <property type="match status" value="1"/>
</dbReference>
<dbReference type="CDD" id="cd18793">
    <property type="entry name" value="SF2_C_SNF"/>
    <property type="match status" value="1"/>
</dbReference>
<dbReference type="InterPro" id="IPR000330">
    <property type="entry name" value="SNF2_N"/>
</dbReference>
<evidence type="ECO:0008006" key="14">
    <source>
        <dbReference type="Google" id="ProtNLM"/>
    </source>
</evidence>
<gene>
    <name evidence="12" type="ORF">JMJ35_004607</name>
</gene>
<feature type="compositionally biased region" description="Polar residues" evidence="9">
    <location>
        <begin position="1982"/>
        <end position="1995"/>
    </location>
</feature>
<dbReference type="InterPro" id="IPR027417">
    <property type="entry name" value="P-loop_NTPase"/>
</dbReference>
<evidence type="ECO:0000256" key="4">
    <source>
        <dbReference type="ARBA" id="ARBA00022801"/>
    </source>
</evidence>
<keyword evidence="6" id="KW-0067">ATP-binding</keyword>
<feature type="region of interest" description="Disordered" evidence="9">
    <location>
        <begin position="788"/>
        <end position="817"/>
    </location>
</feature>
<dbReference type="PROSITE" id="PS51194">
    <property type="entry name" value="HELICASE_CTER"/>
    <property type="match status" value="1"/>
</dbReference>
<dbReference type="EMBL" id="JAFEKC020000009">
    <property type="protein sequence ID" value="KAK0512590.1"/>
    <property type="molecule type" value="Genomic_DNA"/>
</dbReference>
<dbReference type="PROSITE" id="PS51192">
    <property type="entry name" value="HELICASE_ATP_BIND_1"/>
    <property type="match status" value="1"/>
</dbReference>
<dbReference type="Gene3D" id="3.40.50.10810">
    <property type="entry name" value="Tandem AAA-ATPase domain"/>
    <property type="match status" value="1"/>
</dbReference>
<evidence type="ECO:0000256" key="1">
    <source>
        <dbReference type="ARBA" id="ARBA00004123"/>
    </source>
</evidence>
<evidence type="ECO:0000259" key="11">
    <source>
        <dbReference type="PROSITE" id="PS51194"/>
    </source>
</evidence>
<feature type="region of interest" description="Disordered" evidence="9">
    <location>
        <begin position="2166"/>
        <end position="2192"/>
    </location>
</feature>
<evidence type="ECO:0000256" key="6">
    <source>
        <dbReference type="ARBA" id="ARBA00022840"/>
    </source>
</evidence>
<feature type="compositionally biased region" description="Acidic residues" evidence="9">
    <location>
        <begin position="754"/>
        <end position="775"/>
    </location>
</feature>
<evidence type="ECO:0000256" key="3">
    <source>
        <dbReference type="ARBA" id="ARBA00022741"/>
    </source>
</evidence>